<dbReference type="RefSeq" id="WP_168135730.1">
    <property type="nucleotide sequence ID" value="NZ_JAAVJH010000014.1"/>
</dbReference>
<comment type="caution">
    <text evidence="1">The sequence shown here is derived from an EMBL/GenBank/DDBJ whole genome shotgun (WGS) entry which is preliminary data.</text>
</comment>
<sequence length="136" mass="14922">MIRASVAALALLAAADVPPDLDAVAAAPRNHKVLLENDEVRVLQVEVAPGETEAIHEHRWPSVIHIQQPQPGIDVRYAVKDGRLVEVERGRIPDGPAPPAIWVPSEPPHAVTNLGKAPFRLYRVELKRAKGMPPRR</sequence>
<gene>
    <name evidence="1" type="ORF">HBH26_16435</name>
</gene>
<name>A0ABX1CV49_9SPHN</name>
<protein>
    <recommendedName>
        <fullName evidence="3">Cupin domain-containing protein</fullName>
    </recommendedName>
</protein>
<dbReference type="EMBL" id="JAAVJH010000014">
    <property type="protein sequence ID" value="NJR80170.1"/>
    <property type="molecule type" value="Genomic_DNA"/>
</dbReference>
<reference evidence="1 2" key="1">
    <citation type="submission" date="2020-03" db="EMBL/GenBank/DDBJ databases">
        <authorList>
            <person name="Wang L."/>
            <person name="He N."/>
            <person name="Li Y."/>
            <person name="Fang Y."/>
            <person name="Zhang F."/>
        </authorList>
    </citation>
    <scope>NUCLEOTIDE SEQUENCE [LARGE SCALE GENOMIC DNA]</scope>
    <source>
        <strain evidence="1 2">36D10-4-7</strain>
    </source>
</reference>
<dbReference type="InterPro" id="IPR011051">
    <property type="entry name" value="RmlC_Cupin_sf"/>
</dbReference>
<evidence type="ECO:0008006" key="3">
    <source>
        <dbReference type="Google" id="ProtNLM"/>
    </source>
</evidence>
<dbReference type="InterPro" id="IPR014710">
    <property type="entry name" value="RmlC-like_jellyroll"/>
</dbReference>
<dbReference type="Gene3D" id="2.60.120.10">
    <property type="entry name" value="Jelly Rolls"/>
    <property type="match status" value="1"/>
</dbReference>
<keyword evidence="2" id="KW-1185">Reference proteome</keyword>
<dbReference type="SUPFAM" id="SSF51182">
    <property type="entry name" value="RmlC-like cupins"/>
    <property type="match status" value="1"/>
</dbReference>
<proteinExistence type="predicted"/>
<dbReference type="Proteomes" id="UP000732399">
    <property type="component" value="Unassembled WGS sequence"/>
</dbReference>
<accession>A0ABX1CV49</accession>
<organism evidence="1 2">
    <name type="scientific">Sphingomonas corticis</name>
    <dbReference type="NCBI Taxonomy" id="2722791"/>
    <lineage>
        <taxon>Bacteria</taxon>
        <taxon>Pseudomonadati</taxon>
        <taxon>Pseudomonadota</taxon>
        <taxon>Alphaproteobacteria</taxon>
        <taxon>Sphingomonadales</taxon>
        <taxon>Sphingomonadaceae</taxon>
        <taxon>Sphingomonas</taxon>
    </lineage>
</organism>
<evidence type="ECO:0000313" key="2">
    <source>
        <dbReference type="Proteomes" id="UP000732399"/>
    </source>
</evidence>
<evidence type="ECO:0000313" key="1">
    <source>
        <dbReference type="EMBL" id="NJR80170.1"/>
    </source>
</evidence>